<feature type="non-terminal residue" evidence="1">
    <location>
        <position position="1"/>
    </location>
</feature>
<evidence type="ECO:0000313" key="1">
    <source>
        <dbReference type="EMBL" id="CDW50525.1"/>
    </source>
</evidence>
<dbReference type="EMBL" id="HACA01033164">
    <property type="protein sequence ID" value="CDW50525.1"/>
    <property type="molecule type" value="Transcribed_RNA"/>
</dbReference>
<accession>A0A0K2VJL9</accession>
<sequence length="80" mass="9759">KLVELIFYKKIGVEKFINFYQQNHNPSDTSTQYRVVLLKILGQKSIHNHFSYHLETYCDLKDLYWPQYCHKIHQFIDLLL</sequence>
<proteinExistence type="predicted"/>
<reference evidence="1" key="1">
    <citation type="submission" date="2014-05" db="EMBL/GenBank/DDBJ databases">
        <authorList>
            <person name="Chronopoulou M."/>
        </authorList>
    </citation>
    <scope>NUCLEOTIDE SEQUENCE</scope>
    <source>
        <tissue evidence="1">Whole organism</tissue>
    </source>
</reference>
<name>A0A0K2VJL9_LEPSM</name>
<dbReference type="AlphaFoldDB" id="A0A0K2VJL9"/>
<protein>
    <submittedName>
        <fullName evidence="1">Uncharacterized protein</fullName>
    </submittedName>
</protein>
<organism evidence="1">
    <name type="scientific">Lepeophtheirus salmonis</name>
    <name type="common">Salmon louse</name>
    <name type="synonym">Caligus salmonis</name>
    <dbReference type="NCBI Taxonomy" id="72036"/>
    <lineage>
        <taxon>Eukaryota</taxon>
        <taxon>Metazoa</taxon>
        <taxon>Ecdysozoa</taxon>
        <taxon>Arthropoda</taxon>
        <taxon>Crustacea</taxon>
        <taxon>Multicrustacea</taxon>
        <taxon>Hexanauplia</taxon>
        <taxon>Copepoda</taxon>
        <taxon>Siphonostomatoida</taxon>
        <taxon>Caligidae</taxon>
        <taxon>Lepeophtheirus</taxon>
    </lineage>
</organism>